<evidence type="ECO:0000259" key="1">
    <source>
        <dbReference type="Pfam" id="PF01323"/>
    </source>
</evidence>
<accession>A0A845QVV0</accession>
<protein>
    <recommendedName>
        <fullName evidence="1">DSBA-like thioredoxin domain-containing protein</fullName>
    </recommendedName>
</protein>
<dbReference type="Pfam" id="PF01323">
    <property type="entry name" value="DSBA"/>
    <property type="match status" value="1"/>
</dbReference>
<proteinExistence type="predicted"/>
<dbReference type="AlphaFoldDB" id="A0A845QVV0"/>
<dbReference type="GO" id="GO:0016491">
    <property type="term" value="F:oxidoreductase activity"/>
    <property type="evidence" value="ECO:0007669"/>
    <property type="project" value="InterPro"/>
</dbReference>
<dbReference type="Gene3D" id="3.40.30.10">
    <property type="entry name" value="Glutaredoxin"/>
    <property type="match status" value="1"/>
</dbReference>
<dbReference type="SUPFAM" id="SSF52833">
    <property type="entry name" value="Thioredoxin-like"/>
    <property type="match status" value="1"/>
</dbReference>
<feature type="domain" description="DSBA-like thioredoxin" evidence="1">
    <location>
        <begin position="15"/>
        <end position="175"/>
    </location>
</feature>
<dbReference type="RefSeq" id="WP_160195977.1">
    <property type="nucleotide sequence ID" value="NZ_QXXA01000001.1"/>
</dbReference>
<dbReference type="PANTHER" id="PTHR13887">
    <property type="entry name" value="GLUTATHIONE S-TRANSFERASE KAPPA"/>
    <property type="match status" value="1"/>
</dbReference>
<organism evidence="2 3">
    <name type="scientific">Senegalia massiliensis</name>
    <dbReference type="NCBI Taxonomy" id="1720316"/>
    <lineage>
        <taxon>Bacteria</taxon>
        <taxon>Bacillati</taxon>
        <taxon>Bacillota</taxon>
        <taxon>Clostridia</taxon>
        <taxon>Eubacteriales</taxon>
        <taxon>Clostridiaceae</taxon>
        <taxon>Senegalia</taxon>
    </lineage>
</organism>
<comment type="caution">
    <text evidence="2">The sequence shown here is derived from an EMBL/GenBank/DDBJ whole genome shotgun (WGS) entry which is preliminary data.</text>
</comment>
<dbReference type="EMBL" id="QXXA01000001">
    <property type="protein sequence ID" value="NBI05292.1"/>
    <property type="molecule type" value="Genomic_DNA"/>
</dbReference>
<dbReference type="PANTHER" id="PTHR13887:SF33">
    <property type="entry name" value="ISOMERASE"/>
    <property type="match status" value="1"/>
</dbReference>
<evidence type="ECO:0000313" key="2">
    <source>
        <dbReference type="EMBL" id="NBI05292.1"/>
    </source>
</evidence>
<sequence>MGLGIVEKLKEEYPINDIWIPYELNPDTPKEGESLKNKFSQEKLAEMKTEIERKANTVDIEIYDLEFTSNSHNAFKVSEWAKISNKFKNFHKRVYESNFREGENIYDKEVLAILGEDVGLKKQDVYNAIDSIKYEEKLKEYKKETAKKNIDTIPTFIINDEKVVIGTQPLDYFRKIFDKINS</sequence>
<gene>
    <name evidence="2" type="ORF">D3Z33_00295</name>
</gene>
<keyword evidence="3" id="KW-1185">Reference proteome</keyword>
<dbReference type="InterPro" id="IPR036249">
    <property type="entry name" value="Thioredoxin-like_sf"/>
</dbReference>
<dbReference type="InterPro" id="IPR001853">
    <property type="entry name" value="DSBA-like_thioredoxin_dom"/>
</dbReference>
<evidence type="ECO:0000313" key="3">
    <source>
        <dbReference type="Proteomes" id="UP000467132"/>
    </source>
</evidence>
<name>A0A845QVV0_9CLOT</name>
<dbReference type="OrthoDB" id="9799122at2"/>
<dbReference type="Proteomes" id="UP000467132">
    <property type="component" value="Unassembled WGS sequence"/>
</dbReference>
<reference evidence="2 3" key="1">
    <citation type="submission" date="2018-08" db="EMBL/GenBank/DDBJ databases">
        <title>Murine metabolic-syndrome-specific gut microbial biobank.</title>
        <authorList>
            <person name="Liu C."/>
        </authorList>
    </citation>
    <scope>NUCLEOTIDE SEQUENCE [LARGE SCALE GENOMIC DNA]</scope>
    <source>
        <strain evidence="2 3">583</strain>
    </source>
</reference>